<reference evidence="3 4" key="1">
    <citation type="journal article" date="2023" name="Insect Mol. Biol.">
        <title>Genome sequencing provides insights into the evolution of gene families encoding plant cell wall-degrading enzymes in longhorned beetles.</title>
        <authorList>
            <person name="Shin N.R."/>
            <person name="Okamura Y."/>
            <person name="Kirsch R."/>
            <person name="Pauchet Y."/>
        </authorList>
    </citation>
    <scope>NUCLEOTIDE SEQUENCE [LARGE SCALE GENOMIC DNA]</scope>
    <source>
        <strain evidence="3">EAD_L_NR</strain>
    </source>
</reference>
<dbReference type="InterPro" id="IPR036179">
    <property type="entry name" value="Ig-like_dom_sf"/>
</dbReference>
<dbReference type="GO" id="GO:0070593">
    <property type="term" value="P:dendrite self-avoidance"/>
    <property type="evidence" value="ECO:0007669"/>
    <property type="project" value="TreeGrafter"/>
</dbReference>
<dbReference type="GO" id="GO:0007411">
    <property type="term" value="P:axon guidance"/>
    <property type="evidence" value="ECO:0007669"/>
    <property type="project" value="TreeGrafter"/>
</dbReference>
<dbReference type="InterPro" id="IPR003599">
    <property type="entry name" value="Ig_sub"/>
</dbReference>
<dbReference type="GO" id="GO:0098632">
    <property type="term" value="F:cell-cell adhesion mediator activity"/>
    <property type="evidence" value="ECO:0007669"/>
    <property type="project" value="TreeGrafter"/>
</dbReference>
<dbReference type="InterPro" id="IPR013783">
    <property type="entry name" value="Ig-like_fold"/>
</dbReference>
<dbReference type="Gene3D" id="2.60.40.10">
    <property type="entry name" value="Immunoglobulins"/>
    <property type="match status" value="1"/>
</dbReference>
<dbReference type="FunFam" id="2.60.40.10:FF:000026">
    <property type="entry name" value="roundabout homolog 2 isoform X1"/>
    <property type="match status" value="1"/>
</dbReference>
<dbReference type="InterPro" id="IPR003598">
    <property type="entry name" value="Ig_sub2"/>
</dbReference>
<dbReference type="AlphaFoldDB" id="A0AAV8V5W2"/>
<evidence type="ECO:0000313" key="4">
    <source>
        <dbReference type="Proteomes" id="UP001159042"/>
    </source>
</evidence>
<dbReference type="GO" id="GO:0005886">
    <property type="term" value="C:plasma membrane"/>
    <property type="evidence" value="ECO:0007669"/>
    <property type="project" value="TreeGrafter"/>
</dbReference>
<dbReference type="PANTHER" id="PTHR10075">
    <property type="entry name" value="BASIGIN RELATED"/>
    <property type="match status" value="1"/>
</dbReference>
<dbReference type="InterPro" id="IPR007110">
    <property type="entry name" value="Ig-like_dom"/>
</dbReference>
<protein>
    <recommendedName>
        <fullName evidence="2">Ig-like domain-containing protein</fullName>
    </recommendedName>
</protein>
<dbReference type="Proteomes" id="UP001159042">
    <property type="component" value="Unassembled WGS sequence"/>
</dbReference>
<gene>
    <name evidence="3" type="ORF">NQ315_011376</name>
</gene>
<dbReference type="SMART" id="SM00408">
    <property type="entry name" value="IGc2"/>
    <property type="match status" value="1"/>
</dbReference>
<comment type="caution">
    <text evidence="3">The sequence shown here is derived from an EMBL/GenBank/DDBJ whole genome shotgun (WGS) entry which is preliminary data.</text>
</comment>
<proteinExistence type="predicted"/>
<dbReference type="PROSITE" id="PS50835">
    <property type="entry name" value="IG_LIKE"/>
    <property type="match status" value="1"/>
</dbReference>
<dbReference type="Pfam" id="PF13927">
    <property type="entry name" value="Ig_3"/>
    <property type="match status" value="1"/>
</dbReference>
<name>A0AAV8V5W2_9CUCU</name>
<dbReference type="GO" id="GO:0030424">
    <property type="term" value="C:axon"/>
    <property type="evidence" value="ECO:0007669"/>
    <property type="project" value="TreeGrafter"/>
</dbReference>
<keyword evidence="1" id="KW-0393">Immunoglobulin domain</keyword>
<dbReference type="PANTHER" id="PTHR10075:SF37">
    <property type="entry name" value="ROUNDABOUT HOMOLOG 3"/>
    <property type="match status" value="1"/>
</dbReference>
<dbReference type="SUPFAM" id="SSF48726">
    <property type="entry name" value="Immunoglobulin"/>
    <property type="match status" value="1"/>
</dbReference>
<sequence>MKRPPHFHRFLFLDNATPAVGYADYGAGIQVLRFSSALRATRGSYHHVNQQPPRITEHPIDTTVARHEPATLNCHAVGEPEPTITWYKDGQILRTAPQDARSHRVLLPAGNLFFLRVAQSRKESDAGVYWCEASNALGKARSRNATLVVAGKEIFCSIQ</sequence>
<accession>A0AAV8V5W2</accession>
<evidence type="ECO:0000259" key="2">
    <source>
        <dbReference type="PROSITE" id="PS50835"/>
    </source>
</evidence>
<evidence type="ECO:0000313" key="3">
    <source>
        <dbReference type="EMBL" id="KAJ8909543.1"/>
    </source>
</evidence>
<dbReference type="GO" id="GO:0007156">
    <property type="term" value="P:homophilic cell adhesion via plasma membrane adhesion molecules"/>
    <property type="evidence" value="ECO:0007669"/>
    <property type="project" value="TreeGrafter"/>
</dbReference>
<evidence type="ECO:0000256" key="1">
    <source>
        <dbReference type="ARBA" id="ARBA00023319"/>
    </source>
</evidence>
<feature type="domain" description="Ig-like" evidence="2">
    <location>
        <begin position="53"/>
        <end position="148"/>
    </location>
</feature>
<dbReference type="EMBL" id="JANEYG010000507">
    <property type="protein sequence ID" value="KAJ8909543.1"/>
    <property type="molecule type" value="Genomic_DNA"/>
</dbReference>
<keyword evidence="4" id="KW-1185">Reference proteome</keyword>
<dbReference type="SMART" id="SM00409">
    <property type="entry name" value="IG"/>
    <property type="match status" value="1"/>
</dbReference>
<organism evidence="3 4">
    <name type="scientific">Exocentrus adspersus</name>
    <dbReference type="NCBI Taxonomy" id="1586481"/>
    <lineage>
        <taxon>Eukaryota</taxon>
        <taxon>Metazoa</taxon>
        <taxon>Ecdysozoa</taxon>
        <taxon>Arthropoda</taxon>
        <taxon>Hexapoda</taxon>
        <taxon>Insecta</taxon>
        <taxon>Pterygota</taxon>
        <taxon>Neoptera</taxon>
        <taxon>Endopterygota</taxon>
        <taxon>Coleoptera</taxon>
        <taxon>Polyphaga</taxon>
        <taxon>Cucujiformia</taxon>
        <taxon>Chrysomeloidea</taxon>
        <taxon>Cerambycidae</taxon>
        <taxon>Lamiinae</taxon>
        <taxon>Acanthocinini</taxon>
        <taxon>Exocentrus</taxon>
    </lineage>
</organism>